<feature type="compositionally biased region" description="Basic and acidic residues" evidence="1">
    <location>
        <begin position="164"/>
        <end position="174"/>
    </location>
</feature>
<reference evidence="2 3" key="1">
    <citation type="journal article" date="2020" name="ISME J.">
        <title>Uncovering the hidden diversity of litter-decomposition mechanisms in mushroom-forming fungi.</title>
        <authorList>
            <person name="Floudas D."/>
            <person name="Bentzer J."/>
            <person name="Ahren D."/>
            <person name="Johansson T."/>
            <person name="Persson P."/>
            <person name="Tunlid A."/>
        </authorList>
    </citation>
    <scope>NUCLEOTIDE SEQUENCE [LARGE SCALE GENOMIC DNA]</scope>
    <source>
        <strain evidence="2 3">CBS 661.87</strain>
    </source>
</reference>
<dbReference type="OrthoDB" id="10656166at2759"/>
<dbReference type="EMBL" id="JAACJP010000001">
    <property type="protein sequence ID" value="KAF5388358.1"/>
    <property type="molecule type" value="Genomic_DNA"/>
</dbReference>
<proteinExistence type="predicted"/>
<evidence type="ECO:0000313" key="3">
    <source>
        <dbReference type="Proteomes" id="UP000565441"/>
    </source>
</evidence>
<accession>A0A8H5MBZ5</accession>
<gene>
    <name evidence="2" type="ORF">D9615_000137</name>
</gene>
<evidence type="ECO:0000313" key="2">
    <source>
        <dbReference type="EMBL" id="KAF5388358.1"/>
    </source>
</evidence>
<dbReference type="AlphaFoldDB" id="A0A8H5MBZ5"/>
<organism evidence="2 3">
    <name type="scientific">Tricholomella constricta</name>
    <dbReference type="NCBI Taxonomy" id="117010"/>
    <lineage>
        <taxon>Eukaryota</taxon>
        <taxon>Fungi</taxon>
        <taxon>Dikarya</taxon>
        <taxon>Basidiomycota</taxon>
        <taxon>Agaricomycotina</taxon>
        <taxon>Agaricomycetes</taxon>
        <taxon>Agaricomycetidae</taxon>
        <taxon>Agaricales</taxon>
        <taxon>Tricholomatineae</taxon>
        <taxon>Lyophyllaceae</taxon>
        <taxon>Tricholomella</taxon>
    </lineage>
</organism>
<protein>
    <submittedName>
        <fullName evidence="2">Uncharacterized protein</fullName>
    </submittedName>
</protein>
<feature type="region of interest" description="Disordered" evidence="1">
    <location>
        <begin position="214"/>
        <end position="253"/>
    </location>
</feature>
<evidence type="ECO:0000256" key="1">
    <source>
        <dbReference type="SAM" id="MobiDB-lite"/>
    </source>
</evidence>
<feature type="region of interest" description="Disordered" evidence="1">
    <location>
        <begin position="1"/>
        <end position="30"/>
    </location>
</feature>
<keyword evidence="3" id="KW-1185">Reference proteome</keyword>
<comment type="caution">
    <text evidence="2">The sequence shown here is derived from an EMBL/GenBank/DDBJ whole genome shotgun (WGS) entry which is preliminary data.</text>
</comment>
<feature type="compositionally biased region" description="Basic and acidic residues" evidence="1">
    <location>
        <begin position="14"/>
        <end position="30"/>
    </location>
</feature>
<name>A0A8H5MBZ5_9AGAR</name>
<dbReference type="Proteomes" id="UP000565441">
    <property type="component" value="Unassembled WGS sequence"/>
</dbReference>
<feature type="compositionally biased region" description="Basic and acidic residues" evidence="1">
    <location>
        <begin position="135"/>
        <end position="145"/>
    </location>
</feature>
<sequence>MVHKLPLPQQASSHEVEVRHIPSGTRREESQEYLTASFSTLSVALLDDPHIDTVWHHSSTGHPSLCDGGESSTPLAPIAFTPQLHSTTQPLTLEGITRINLQNRFKKSARSTLWSERPFLGFQDPKEEPSHLAIYPREKVYEKRPSNPSTTHAKPRLQRLQPHSKKDGSDDSLKMRNPMSILAKTTAEERRSLAEIKANIWAKKRKRVTFDLDERMPKPKAGRISNTYASGSYHGAHGHDGAKQPSCSKPAQHSPPVSKLVVIEWANSLKTIEYIFAKGKCDPRDAEKLRNTLFKIEEHKSRMTRQLLRETKLVDEVRKVISEEDYSLSTRALAERICSFWERAEMV</sequence>
<feature type="region of interest" description="Disordered" evidence="1">
    <location>
        <begin position="135"/>
        <end position="178"/>
    </location>
</feature>